<keyword evidence="2" id="KW-1185">Reference proteome</keyword>
<protein>
    <submittedName>
        <fullName evidence="1">Uncharacterized protein</fullName>
    </submittedName>
</protein>
<comment type="caution">
    <text evidence="1">The sequence shown here is derived from an EMBL/GenBank/DDBJ whole genome shotgun (WGS) entry which is preliminary data.</text>
</comment>
<sequence>MVAYCVYVLPLAKPPLQANPFSLLELTQVRVLHSLKTPGRLRMFFPFLQIELSIEVLAGAAQRDMGSLGFQVKGNNSVVENPLGLKLIGLDIEDVSFATDQTECHLEVGNTGYKSYNSSAKRHLLVSLGLFLRIYCLVSNQPAFPVLPSKRRDSVWTNLMH</sequence>
<name>A0ABD1W6X1_9LAMI</name>
<gene>
    <name evidence="1" type="ORF">Fot_14642</name>
</gene>
<reference evidence="2" key="1">
    <citation type="submission" date="2024-07" db="EMBL/GenBank/DDBJ databases">
        <title>Two chromosome-level genome assemblies of Korean endemic species Abeliophyllum distichum and Forsythia ovata (Oleaceae).</title>
        <authorList>
            <person name="Jang H."/>
        </authorList>
    </citation>
    <scope>NUCLEOTIDE SEQUENCE [LARGE SCALE GENOMIC DNA]</scope>
</reference>
<accession>A0ABD1W6X1</accession>
<evidence type="ECO:0000313" key="1">
    <source>
        <dbReference type="EMBL" id="KAL2545409.1"/>
    </source>
</evidence>
<dbReference type="EMBL" id="JBFOLJ010000004">
    <property type="protein sequence ID" value="KAL2545409.1"/>
    <property type="molecule type" value="Genomic_DNA"/>
</dbReference>
<evidence type="ECO:0000313" key="2">
    <source>
        <dbReference type="Proteomes" id="UP001604277"/>
    </source>
</evidence>
<dbReference type="AlphaFoldDB" id="A0ABD1W6X1"/>
<dbReference type="Proteomes" id="UP001604277">
    <property type="component" value="Unassembled WGS sequence"/>
</dbReference>
<organism evidence="1 2">
    <name type="scientific">Forsythia ovata</name>
    <dbReference type="NCBI Taxonomy" id="205694"/>
    <lineage>
        <taxon>Eukaryota</taxon>
        <taxon>Viridiplantae</taxon>
        <taxon>Streptophyta</taxon>
        <taxon>Embryophyta</taxon>
        <taxon>Tracheophyta</taxon>
        <taxon>Spermatophyta</taxon>
        <taxon>Magnoliopsida</taxon>
        <taxon>eudicotyledons</taxon>
        <taxon>Gunneridae</taxon>
        <taxon>Pentapetalae</taxon>
        <taxon>asterids</taxon>
        <taxon>lamiids</taxon>
        <taxon>Lamiales</taxon>
        <taxon>Oleaceae</taxon>
        <taxon>Forsythieae</taxon>
        <taxon>Forsythia</taxon>
    </lineage>
</organism>
<proteinExistence type="predicted"/>